<reference evidence="2" key="2">
    <citation type="submission" date="2023-07" db="EMBL/GenBank/DDBJ databases">
        <authorList>
            <person name="Sun H."/>
        </authorList>
    </citation>
    <scope>NUCLEOTIDE SEQUENCE</scope>
    <source>
        <strain evidence="2">05753</strain>
    </source>
</reference>
<organism evidence="2 3">
    <name type="scientific">Rhizobium oryzicola</name>
    <dbReference type="NCBI Taxonomy" id="1232668"/>
    <lineage>
        <taxon>Bacteria</taxon>
        <taxon>Pseudomonadati</taxon>
        <taxon>Pseudomonadota</taxon>
        <taxon>Alphaproteobacteria</taxon>
        <taxon>Hyphomicrobiales</taxon>
        <taxon>Rhizobiaceae</taxon>
        <taxon>Rhizobium/Agrobacterium group</taxon>
        <taxon>Rhizobium</taxon>
    </lineage>
</organism>
<evidence type="ECO:0000313" key="2">
    <source>
        <dbReference type="EMBL" id="MDO1582469.1"/>
    </source>
</evidence>
<dbReference type="Pfam" id="PF06527">
    <property type="entry name" value="TniQ"/>
    <property type="match status" value="1"/>
</dbReference>
<dbReference type="Proteomes" id="UP001169006">
    <property type="component" value="Unassembled WGS sequence"/>
</dbReference>
<protein>
    <submittedName>
        <fullName evidence="2">TniQ family protein</fullName>
    </submittedName>
</protein>
<evidence type="ECO:0000313" key="3">
    <source>
        <dbReference type="Proteomes" id="UP001169006"/>
    </source>
</evidence>
<reference evidence="2" key="1">
    <citation type="journal article" date="2015" name="Int. J. Syst. Evol. Microbiol.">
        <title>Rhizobium oryzicola sp. nov., potential plant-growth-promoting endophytic bacteria isolated from rice roots.</title>
        <authorList>
            <person name="Zhang X.X."/>
            <person name="Gao J.S."/>
            <person name="Cao Y.H."/>
            <person name="Sheirdil R.A."/>
            <person name="Wang X.C."/>
            <person name="Zhang L."/>
        </authorList>
    </citation>
    <scope>NUCLEOTIDE SEQUENCE</scope>
    <source>
        <strain evidence="2">05753</strain>
    </source>
</reference>
<evidence type="ECO:0000259" key="1">
    <source>
        <dbReference type="Pfam" id="PF06527"/>
    </source>
</evidence>
<dbReference type="InterPro" id="IPR009492">
    <property type="entry name" value="TniQ"/>
</dbReference>
<comment type="caution">
    <text evidence="2">The sequence shown here is derived from an EMBL/GenBank/DDBJ whole genome shotgun (WGS) entry which is preliminary data.</text>
</comment>
<dbReference type="RefSeq" id="WP_302076611.1">
    <property type="nucleotide sequence ID" value="NZ_JAUKWQ010000002.1"/>
</dbReference>
<accession>A0ABT8SWD5</accession>
<gene>
    <name evidence="2" type="ORF">Q2T52_10185</name>
</gene>
<keyword evidence="3" id="KW-1185">Reference proteome</keyword>
<sequence>MTIAFDLRTAPFSRWDVINQVTEPAHGYYARLVSAEGHTSVTSYSDWIDVRARNVSPEHLLDVIEKLPLSADRLNRLRRATPRRHGAKVMLCDEVFRYSDFSYTRRRWCPGCLHEQPFHRVWWDIQAIRRCPSHRTALVDTCADGKTLHWWWPNFDISPDGEALGRPMAVHALGATFESYILGRLGYADRLFAPIIDTCDAGTVIEVCDIIGRLLSNPWSADLPEMPSDATEVGFQALSRDGPHLVETLRAWIRVRVPDAMKTRGWTIVFEWVRIQQNALEDRKIAGVVKTAIRKALALEARGAVDPIQSDDFLKEEIGLTELAARIGVNRKGLPAVADALGLRPEREWYRAPVKFDPVEADTIEHHVRRMMTRVEAATALGMASQDIQPLVDAGFLRSFSNVIGDGPVGHRFLVRDIQKLLDFTGGLPQMKHAKSRSLTTFARNEGLRMGDAAVKVMSGELDCIRGENGKPGFRAVRVIIRNRQSH</sequence>
<name>A0ABT8SWD5_9HYPH</name>
<feature type="domain" description="TniQ" evidence="1">
    <location>
        <begin position="26"/>
        <end position="138"/>
    </location>
</feature>
<dbReference type="EMBL" id="JAUKWQ010000002">
    <property type="protein sequence ID" value="MDO1582469.1"/>
    <property type="molecule type" value="Genomic_DNA"/>
</dbReference>
<proteinExistence type="predicted"/>